<keyword evidence="7" id="KW-0732">Signal</keyword>
<comment type="cofactor">
    <cofactor evidence="7">
        <name>Zn(2+)</name>
        <dbReference type="ChEBI" id="CHEBI:29105"/>
    </cofactor>
    <text evidence="7">Binds 1 zinc ion per subunit.</text>
</comment>
<feature type="chain" id="PRO_5045001272" description="Metalloendopeptidase" evidence="7">
    <location>
        <begin position="21"/>
        <end position="882"/>
    </location>
</feature>
<dbReference type="EC" id="3.4.24.-" evidence="7"/>
<dbReference type="PANTHER" id="PTHR10127">
    <property type="entry name" value="DISCOIDIN, CUB, EGF, LAMININ , AND ZINC METALLOPROTEASE DOMAIN CONTAINING"/>
    <property type="match status" value="1"/>
</dbReference>
<dbReference type="PANTHER" id="PTHR10127:SF780">
    <property type="entry name" value="METALLOENDOPEPTIDASE"/>
    <property type="match status" value="1"/>
</dbReference>
<evidence type="ECO:0000259" key="9">
    <source>
        <dbReference type="PROSITE" id="PS51864"/>
    </source>
</evidence>
<comment type="caution">
    <text evidence="10">The sequence shown here is derived from an EMBL/GenBank/DDBJ whole genome shotgun (WGS) entry which is preliminary data.</text>
</comment>
<name>A0ABR3H0X2_LOXSC</name>
<comment type="caution">
    <text evidence="6">Lacks conserved residue(s) required for the propagation of feature annotation.</text>
</comment>
<evidence type="ECO:0000256" key="2">
    <source>
        <dbReference type="ARBA" id="ARBA00022723"/>
    </source>
</evidence>
<evidence type="ECO:0000256" key="5">
    <source>
        <dbReference type="ARBA" id="ARBA00023049"/>
    </source>
</evidence>
<feature type="compositionally biased region" description="Basic and acidic residues" evidence="8">
    <location>
        <begin position="459"/>
        <end position="626"/>
    </location>
</feature>
<evidence type="ECO:0000256" key="6">
    <source>
        <dbReference type="PROSITE-ProRule" id="PRU01211"/>
    </source>
</evidence>
<keyword evidence="11" id="KW-1185">Reference proteome</keyword>
<dbReference type="InterPro" id="IPR006026">
    <property type="entry name" value="Peptidase_Metallo"/>
</dbReference>
<dbReference type="PROSITE" id="PS51864">
    <property type="entry name" value="ASTACIN"/>
    <property type="match status" value="2"/>
</dbReference>
<keyword evidence="3 7" id="KW-0378">Hydrolase</keyword>
<evidence type="ECO:0000256" key="1">
    <source>
        <dbReference type="ARBA" id="ARBA00022670"/>
    </source>
</evidence>
<evidence type="ECO:0000256" key="4">
    <source>
        <dbReference type="ARBA" id="ARBA00022833"/>
    </source>
</evidence>
<protein>
    <recommendedName>
        <fullName evidence="7">Metalloendopeptidase</fullName>
        <ecNumber evidence="7">3.4.24.-</ecNumber>
    </recommendedName>
</protein>
<dbReference type="InterPro" id="IPR001506">
    <property type="entry name" value="Peptidase_M12A"/>
</dbReference>
<feature type="signal peptide" evidence="7">
    <location>
        <begin position="1"/>
        <end position="20"/>
    </location>
</feature>
<keyword evidence="4 7" id="KW-0862">Zinc</keyword>
<gene>
    <name evidence="10" type="ORF">ABMA27_012328</name>
</gene>
<feature type="region of interest" description="Disordered" evidence="8">
    <location>
        <begin position="367"/>
        <end position="642"/>
    </location>
</feature>
<accession>A0ABR3H0X2</accession>
<dbReference type="EMBL" id="JBEUOH010000030">
    <property type="protein sequence ID" value="KAL0858455.1"/>
    <property type="molecule type" value="Genomic_DNA"/>
</dbReference>
<dbReference type="Proteomes" id="UP001549920">
    <property type="component" value="Unassembled WGS sequence"/>
</dbReference>
<dbReference type="Pfam" id="PF01400">
    <property type="entry name" value="Astacin"/>
    <property type="match status" value="2"/>
</dbReference>
<evidence type="ECO:0000256" key="8">
    <source>
        <dbReference type="SAM" id="MobiDB-lite"/>
    </source>
</evidence>
<evidence type="ECO:0000256" key="7">
    <source>
        <dbReference type="RuleBase" id="RU361183"/>
    </source>
</evidence>
<dbReference type="Gene3D" id="3.40.390.10">
    <property type="entry name" value="Collagenase (Catalytic Domain)"/>
    <property type="match status" value="2"/>
</dbReference>
<dbReference type="SMART" id="SM00235">
    <property type="entry name" value="ZnMc"/>
    <property type="match status" value="1"/>
</dbReference>
<evidence type="ECO:0000256" key="3">
    <source>
        <dbReference type="ARBA" id="ARBA00022801"/>
    </source>
</evidence>
<keyword evidence="2 7" id="KW-0479">Metal-binding</keyword>
<feature type="domain" description="Peptidase M12A" evidence="9">
    <location>
        <begin position="642"/>
        <end position="860"/>
    </location>
</feature>
<dbReference type="SUPFAM" id="SSF55486">
    <property type="entry name" value="Metalloproteases ('zincins'), catalytic domain"/>
    <property type="match status" value="2"/>
</dbReference>
<sequence length="882" mass="103177">MTTLALFAFKTCLKFLPVLAPPDYNQHVLVMANPDGVRQCQPTAAGHSIDQPHTVIFGYDCLQPPQIEMMLMKALGFPFEHNRASRDLFIEVQFENVDPSYMEFFTKDNSLPLELRALAYDIDSVMHFGERDYSKNGHRTILFKDRSGQPVKQNRIGLTATDLRKIEIVYGPECRKRDRQEKIEICQSYPGARMKREVTEETNLRVNRDIFPPPKDVSEHVNNSLRELGIEDEVQDVVDQVYKVSSKALRNARAKYCNGSKTDLRASEEKVPRNGSNDILGIIETIADYARNMVDNAVANLTEFCRSSENVEMYQRVRCNMFGGRECPMKYRSTKSGPVRYSTQHRPYIIQSTRNDGRPYKPAFVNHLRAGNDTEPTTESVRRKRHAEGAEDENKGRKDEDATTITTKGNENENAEAGKSGNSSNILRAATGIPGVHRRKSFKEQQRVRSPIEWEDSQMSEKEGESKQKIRPRERENRESDRERDTEQRIRPKERENRESDRERDNRESDRERETEQRIRPRERDNRESDRERENRESDQETERQQRIRPREREQRIRPREREQRIRPKERDNRESDRERENRESDQERERQQQRIRPREKQIVKENKNHDVQKEETKLPNEKPETAEELPSPNLSGGPKTVRLSKENKEFYEERKWIGGIVPYVLSDDTNHDVNDVRRRLAEVISILQRKTCVELKEITRQEAEGYEDYLVVDTSADFVTGRVGGKQNFGSLELFRGGQHRQHAAMMVMAMLGFYFELARHDRDKHVRVHLRHVRPDKLHHFEKIRSDATFPLPYDYESATHPAWQFWRKIGIKGISTVATFKAKDPNGDIMKSFGQHEKLLSDIDIVKINTVYGTECFQNSKQLRSGKKKQASRNSRHKM</sequence>
<keyword evidence="5 7" id="KW-0482">Metalloprotease</keyword>
<feature type="domain" description="Peptidase M12A" evidence="9">
    <location>
        <begin position="1"/>
        <end position="175"/>
    </location>
</feature>
<keyword evidence="1 7" id="KW-0645">Protease</keyword>
<evidence type="ECO:0000313" key="10">
    <source>
        <dbReference type="EMBL" id="KAL0858455.1"/>
    </source>
</evidence>
<feature type="compositionally biased region" description="Basic and acidic residues" evidence="8">
    <location>
        <begin position="442"/>
        <end position="452"/>
    </location>
</feature>
<feature type="compositionally biased region" description="Basic and acidic residues" evidence="8">
    <location>
        <begin position="387"/>
        <end position="401"/>
    </location>
</feature>
<dbReference type="PRINTS" id="PR00480">
    <property type="entry name" value="ASTACIN"/>
</dbReference>
<dbReference type="InterPro" id="IPR024079">
    <property type="entry name" value="MetalloPept_cat_dom_sf"/>
</dbReference>
<evidence type="ECO:0000313" key="11">
    <source>
        <dbReference type="Proteomes" id="UP001549920"/>
    </source>
</evidence>
<organism evidence="10 11">
    <name type="scientific">Loxostege sticticalis</name>
    <name type="common">Beet webworm moth</name>
    <dbReference type="NCBI Taxonomy" id="481309"/>
    <lineage>
        <taxon>Eukaryota</taxon>
        <taxon>Metazoa</taxon>
        <taxon>Ecdysozoa</taxon>
        <taxon>Arthropoda</taxon>
        <taxon>Hexapoda</taxon>
        <taxon>Insecta</taxon>
        <taxon>Pterygota</taxon>
        <taxon>Neoptera</taxon>
        <taxon>Endopterygota</taxon>
        <taxon>Lepidoptera</taxon>
        <taxon>Glossata</taxon>
        <taxon>Ditrysia</taxon>
        <taxon>Pyraloidea</taxon>
        <taxon>Crambidae</taxon>
        <taxon>Pyraustinae</taxon>
        <taxon>Loxostege</taxon>
    </lineage>
</organism>
<reference evidence="10 11" key="1">
    <citation type="submission" date="2024-06" db="EMBL/GenBank/DDBJ databases">
        <title>A chromosome-level genome assembly of beet webworm, Loxostege sticticalis.</title>
        <authorList>
            <person name="Zhang Y."/>
        </authorList>
    </citation>
    <scope>NUCLEOTIDE SEQUENCE [LARGE SCALE GENOMIC DNA]</scope>
    <source>
        <strain evidence="10">AQ026</strain>
        <tissue evidence="10">Whole body</tissue>
    </source>
</reference>
<proteinExistence type="predicted"/>